<dbReference type="OrthoDB" id="167398at2759"/>
<dbReference type="GO" id="GO:0006879">
    <property type="term" value="P:intracellular iron ion homeostasis"/>
    <property type="evidence" value="ECO:0007669"/>
    <property type="project" value="TreeGrafter"/>
</dbReference>
<dbReference type="InterPro" id="IPR051410">
    <property type="entry name" value="Ferric/Cupric_Reductase"/>
</dbReference>
<name>A0A1V6T621_9EURO</name>
<evidence type="ECO:0000256" key="7">
    <source>
        <dbReference type="SAM" id="Phobius"/>
    </source>
</evidence>
<feature type="transmembrane region" description="Helical" evidence="7">
    <location>
        <begin position="275"/>
        <end position="293"/>
    </location>
</feature>
<dbReference type="STRING" id="303698.A0A1V6T621"/>
<feature type="transmembrane region" description="Helical" evidence="7">
    <location>
        <begin position="351"/>
        <end position="371"/>
    </location>
</feature>
<feature type="transmembrane region" description="Helical" evidence="7">
    <location>
        <begin position="378"/>
        <end position="400"/>
    </location>
</feature>
<dbReference type="EMBL" id="MLKD01000012">
    <property type="protein sequence ID" value="OQE21370.1"/>
    <property type="molecule type" value="Genomic_DNA"/>
</dbReference>
<feature type="domain" description="Ferric oxidoreductase" evidence="9">
    <location>
        <begin position="279"/>
        <end position="395"/>
    </location>
</feature>
<evidence type="ECO:0000256" key="3">
    <source>
        <dbReference type="ARBA" id="ARBA00022692"/>
    </source>
</evidence>
<dbReference type="GO" id="GO:0015677">
    <property type="term" value="P:copper ion import"/>
    <property type="evidence" value="ECO:0007669"/>
    <property type="project" value="TreeGrafter"/>
</dbReference>
<keyword evidence="2" id="KW-0813">Transport</keyword>
<feature type="transmembrane region" description="Helical" evidence="7">
    <location>
        <begin position="176"/>
        <end position="197"/>
    </location>
</feature>
<dbReference type="Pfam" id="PF01794">
    <property type="entry name" value="Ferric_reduct"/>
    <property type="match status" value="1"/>
</dbReference>
<feature type="transmembrane region" description="Helical" evidence="7">
    <location>
        <begin position="314"/>
        <end position="339"/>
    </location>
</feature>
<reference evidence="11" key="1">
    <citation type="journal article" date="2017" name="Nat. Microbiol.">
        <title>Global analysis of biosynthetic gene clusters reveals vast potential of secondary metabolite production in Penicillium species.</title>
        <authorList>
            <person name="Nielsen J.C."/>
            <person name="Grijseels S."/>
            <person name="Prigent S."/>
            <person name="Ji B."/>
            <person name="Dainat J."/>
            <person name="Nielsen K.F."/>
            <person name="Frisvad J.C."/>
            <person name="Workman M."/>
            <person name="Nielsen J."/>
        </authorList>
    </citation>
    <scope>NUCLEOTIDE SEQUENCE [LARGE SCALE GENOMIC DNA]</scope>
    <source>
        <strain evidence="11">IBT 24891</strain>
    </source>
</reference>
<dbReference type="GO" id="GO:0006826">
    <property type="term" value="P:iron ion transport"/>
    <property type="evidence" value="ECO:0007669"/>
    <property type="project" value="TreeGrafter"/>
</dbReference>
<keyword evidence="11" id="KW-1185">Reference proteome</keyword>
<organism evidence="10 11">
    <name type="scientific">Penicillium steckii</name>
    <dbReference type="NCBI Taxonomy" id="303698"/>
    <lineage>
        <taxon>Eukaryota</taxon>
        <taxon>Fungi</taxon>
        <taxon>Dikarya</taxon>
        <taxon>Ascomycota</taxon>
        <taxon>Pezizomycotina</taxon>
        <taxon>Eurotiomycetes</taxon>
        <taxon>Eurotiomycetidae</taxon>
        <taxon>Eurotiales</taxon>
        <taxon>Aspergillaceae</taxon>
        <taxon>Penicillium</taxon>
    </lineage>
</organism>
<keyword evidence="5" id="KW-0406">Ion transport</keyword>
<dbReference type="PANTHER" id="PTHR32361:SF9">
    <property type="entry name" value="FERRIC REDUCTASE TRANSMEMBRANE COMPONENT 3-RELATED"/>
    <property type="match status" value="1"/>
</dbReference>
<comment type="caution">
    <text evidence="10">The sequence shown here is derived from an EMBL/GenBank/DDBJ whole genome shotgun (WGS) entry which is preliminary data.</text>
</comment>
<dbReference type="SFLD" id="SFLDG01168">
    <property type="entry name" value="Ferric_reductase_subgroup_(FRE"/>
    <property type="match status" value="1"/>
</dbReference>
<evidence type="ECO:0000313" key="10">
    <source>
        <dbReference type="EMBL" id="OQE21370.1"/>
    </source>
</evidence>
<keyword evidence="8" id="KW-0732">Signal</keyword>
<dbReference type="InterPro" id="IPR013130">
    <property type="entry name" value="Fe3_Rdtase_TM_dom"/>
</dbReference>
<evidence type="ECO:0000256" key="6">
    <source>
        <dbReference type="ARBA" id="ARBA00023136"/>
    </source>
</evidence>
<dbReference type="GO" id="GO:0005886">
    <property type="term" value="C:plasma membrane"/>
    <property type="evidence" value="ECO:0007669"/>
    <property type="project" value="TreeGrafter"/>
</dbReference>
<keyword evidence="4 7" id="KW-1133">Transmembrane helix</keyword>
<evidence type="ECO:0000256" key="4">
    <source>
        <dbReference type="ARBA" id="ARBA00022989"/>
    </source>
</evidence>
<evidence type="ECO:0000256" key="8">
    <source>
        <dbReference type="SAM" id="SignalP"/>
    </source>
</evidence>
<dbReference type="SUPFAM" id="SSF52343">
    <property type="entry name" value="Ferredoxin reductase-like, C-terminal NADP-linked domain"/>
    <property type="match status" value="1"/>
</dbReference>
<dbReference type="InterPro" id="IPR039261">
    <property type="entry name" value="FNR_nucleotide-bd"/>
</dbReference>
<evidence type="ECO:0000256" key="5">
    <source>
        <dbReference type="ARBA" id="ARBA00023065"/>
    </source>
</evidence>
<gene>
    <name evidence="10" type="ORF">PENSTE_c012G09985</name>
</gene>
<proteinExistence type="predicted"/>
<dbReference type="CDD" id="cd06186">
    <property type="entry name" value="NOX_Duox_like_FAD_NADP"/>
    <property type="match status" value="1"/>
</dbReference>
<dbReference type="Proteomes" id="UP000191285">
    <property type="component" value="Unassembled WGS sequence"/>
</dbReference>
<dbReference type="PANTHER" id="PTHR32361">
    <property type="entry name" value="FERRIC/CUPRIC REDUCTASE TRANSMEMBRANE COMPONENT"/>
    <property type="match status" value="1"/>
</dbReference>
<keyword evidence="6 7" id="KW-0472">Membrane</keyword>
<evidence type="ECO:0000256" key="1">
    <source>
        <dbReference type="ARBA" id="ARBA00004141"/>
    </source>
</evidence>
<evidence type="ECO:0000259" key="9">
    <source>
        <dbReference type="Pfam" id="PF01794"/>
    </source>
</evidence>
<feature type="transmembrane region" description="Helical" evidence="7">
    <location>
        <begin position="237"/>
        <end position="255"/>
    </location>
</feature>
<accession>A0A1V6T621</accession>
<feature type="chain" id="PRO_5012506235" description="Ferric oxidoreductase domain-containing protein" evidence="8">
    <location>
        <begin position="23"/>
        <end position="710"/>
    </location>
</feature>
<sequence>MPIFQLLATLVVLLQVPKRSEAQIEGRQNHGLIGYGISMYDPMCASACTSVFPQTINCMGTGDSVDDESPSNQILATCEPYLESIAWCIHEHCGDGVEQEKLESWWLSNIPGQVPGQKAPKLTYKEALSLVSKKPTETIKNGATLTQAVSVPESSYANEYEQEKVYEKVETNHSKYGLIIFITGAIAPIFISSIRFLPIPSRLMVGINSYLIDPPLFGKRHAVPLFNTGLVPTRDQAIFIGYLLIINIVLSAVGYQTAKPGTLYPTPSYQITSYISNRLGVLSFANLPLLIFFSGRNTLLVWMTDWSRSTLLLIHRWIALISTIEASLHSVLYLVLVIWETDYDAKSQLAFWYWGIIAVVAMSLIFPFSVVKIRQIQYEAFLILHIFLAILAIVGSWYHIKYRYVDERGYETWLYMAMAIWGFDRGIRALRISRFGMKRAFVTEIDSRYLRVDIPHVKCQGHAYFHIPSLTWRSWESHPFSIIPQVIEDPPTTINSTTVIESGNRVENFRPASWEKKSNIISSSRMDHWINSKVETSALTLYIKRRQGIIALLASKANLMNGIPVVIEPYNERFFSFGGLPERTTEYPNTICFVGGVGITGVLPFLTKISTADDVHGKVKLYWASRSQALVDSIADQLGSQLTNIEMSVSIGQRYDIKAVLEAELGSEIGEGTTIVVCGPASMSDEVRYHVAAFGRSGINVRLAEKSFSW</sequence>
<keyword evidence="3 7" id="KW-0812">Transmembrane</keyword>
<dbReference type="AlphaFoldDB" id="A0A1V6T621"/>
<comment type="subcellular location">
    <subcellularLocation>
        <location evidence="1">Membrane</location>
        <topology evidence="1">Multi-pass membrane protein</topology>
    </subcellularLocation>
</comment>
<dbReference type="SFLD" id="SFLDS00052">
    <property type="entry name" value="Ferric_Reductase_Domain"/>
    <property type="match status" value="1"/>
</dbReference>
<feature type="signal peptide" evidence="8">
    <location>
        <begin position="1"/>
        <end position="22"/>
    </location>
</feature>
<dbReference type="GO" id="GO:0000293">
    <property type="term" value="F:ferric-chelate reductase activity"/>
    <property type="evidence" value="ECO:0007669"/>
    <property type="project" value="TreeGrafter"/>
</dbReference>
<protein>
    <recommendedName>
        <fullName evidence="9">Ferric oxidoreductase domain-containing protein</fullName>
    </recommendedName>
</protein>
<evidence type="ECO:0000313" key="11">
    <source>
        <dbReference type="Proteomes" id="UP000191285"/>
    </source>
</evidence>
<dbReference type="Gene3D" id="3.40.50.80">
    <property type="entry name" value="Nucleotide-binding domain of ferredoxin-NADP reductase (FNR) module"/>
    <property type="match status" value="1"/>
</dbReference>
<evidence type="ECO:0000256" key="2">
    <source>
        <dbReference type="ARBA" id="ARBA00022448"/>
    </source>
</evidence>